<gene>
    <name evidence="2" type="ORF">MUO15_03655</name>
</gene>
<keyword evidence="3" id="KW-1185">Reference proteome</keyword>
<dbReference type="Proteomes" id="UP000830326">
    <property type="component" value="Chromosome"/>
</dbReference>
<dbReference type="EMBL" id="CP095075">
    <property type="protein sequence ID" value="UOR12628.1"/>
    <property type="molecule type" value="Genomic_DNA"/>
</dbReference>
<evidence type="ECO:0000256" key="1">
    <source>
        <dbReference type="SAM" id="Phobius"/>
    </source>
</evidence>
<reference evidence="2" key="1">
    <citation type="submission" date="2022-04" db="EMBL/GenBank/DDBJ databases">
        <title>Halobacillus sp. isolated from saltern.</title>
        <authorList>
            <person name="Won M."/>
            <person name="Lee C.-M."/>
            <person name="Woen H.-Y."/>
            <person name="Kwon S.-W."/>
        </authorList>
    </citation>
    <scope>NUCLEOTIDE SEQUENCE</scope>
    <source>
        <strain evidence="2">SSHM10-5</strain>
    </source>
</reference>
<keyword evidence="1" id="KW-1133">Transmembrane helix</keyword>
<proteinExistence type="predicted"/>
<feature type="transmembrane region" description="Helical" evidence="1">
    <location>
        <begin position="113"/>
        <end position="135"/>
    </location>
</feature>
<feature type="transmembrane region" description="Helical" evidence="1">
    <location>
        <begin position="141"/>
        <end position="160"/>
    </location>
</feature>
<evidence type="ECO:0000313" key="2">
    <source>
        <dbReference type="EMBL" id="UOR12628.1"/>
    </source>
</evidence>
<keyword evidence="1" id="KW-0472">Membrane</keyword>
<sequence>MKNGNYKSPISALLWSMAFPGLGQLYNKEYVIGLVFIGLEVYFNLMSNINMSLIYTFKWELHKALAVANIKWGLFYPSIYAFAMWDAFNKAKNINHTLDIKNGSSTMAEKRTYYTGLFFGLVVGMVFGLSINFLISPVLSGISTGIVGAILGNLIENLYIKHRKR</sequence>
<organism evidence="2 3">
    <name type="scientific">Halobacillus amylolyticus</name>
    <dbReference type="NCBI Taxonomy" id="2932259"/>
    <lineage>
        <taxon>Bacteria</taxon>
        <taxon>Bacillati</taxon>
        <taxon>Bacillota</taxon>
        <taxon>Bacilli</taxon>
        <taxon>Bacillales</taxon>
        <taxon>Bacillaceae</taxon>
        <taxon>Halobacillus</taxon>
    </lineage>
</organism>
<name>A0ABY4HDX8_9BACI</name>
<keyword evidence="1" id="KW-0812">Transmembrane</keyword>
<dbReference type="RefSeq" id="WP_245033517.1">
    <property type="nucleotide sequence ID" value="NZ_CP095075.1"/>
</dbReference>
<feature type="transmembrane region" description="Helical" evidence="1">
    <location>
        <begin position="30"/>
        <end position="49"/>
    </location>
</feature>
<evidence type="ECO:0000313" key="3">
    <source>
        <dbReference type="Proteomes" id="UP000830326"/>
    </source>
</evidence>
<protein>
    <submittedName>
        <fullName evidence="2">DUF5683 domain-containing protein</fullName>
    </submittedName>
</protein>
<accession>A0ABY4HDX8</accession>